<dbReference type="Pfam" id="PF05225">
    <property type="entry name" value="HTH_psq"/>
    <property type="match status" value="2"/>
</dbReference>
<protein>
    <submittedName>
        <fullName evidence="9">Putative mushroom body large-type kenyon cell-specific protein 1</fullName>
    </submittedName>
</protein>
<evidence type="ECO:0000256" key="2">
    <source>
        <dbReference type="ARBA" id="ARBA00023015"/>
    </source>
</evidence>
<feature type="compositionally biased region" description="Basic and acidic residues" evidence="7">
    <location>
        <begin position="152"/>
        <end position="173"/>
    </location>
</feature>
<dbReference type="Gene3D" id="1.10.10.60">
    <property type="entry name" value="Homeodomain-like"/>
    <property type="match status" value="2"/>
</dbReference>
<accession>L7LUR2</accession>
<evidence type="ECO:0000256" key="3">
    <source>
        <dbReference type="ARBA" id="ARBA00023125"/>
    </source>
</evidence>
<evidence type="ECO:0000256" key="5">
    <source>
        <dbReference type="ARBA" id="ARBA00023242"/>
    </source>
</evidence>
<reference evidence="9" key="2">
    <citation type="journal article" date="2015" name="J. Proteomics">
        <title>Sexual differences in the sialomes of the zebra tick, Rhipicephalus pulchellus.</title>
        <authorList>
            <person name="Tan A.W."/>
            <person name="Francischetti I.M."/>
            <person name="Slovak M."/>
            <person name="Kini R.M."/>
            <person name="Ribeiro J.M."/>
        </authorList>
    </citation>
    <scope>NUCLEOTIDE SEQUENCE</scope>
    <source>
        <tissue evidence="9">Salivary gland</tissue>
    </source>
</reference>
<dbReference type="PROSITE" id="PS50960">
    <property type="entry name" value="HTH_PSQ"/>
    <property type="match status" value="2"/>
</dbReference>
<name>L7LUR2_RHIPC</name>
<evidence type="ECO:0000256" key="1">
    <source>
        <dbReference type="ARBA" id="ARBA00004123"/>
    </source>
</evidence>
<dbReference type="EMBL" id="GACK01009213">
    <property type="protein sequence ID" value="JAA55821.1"/>
    <property type="molecule type" value="mRNA"/>
</dbReference>
<evidence type="ECO:0000256" key="4">
    <source>
        <dbReference type="ARBA" id="ARBA00023163"/>
    </source>
</evidence>
<proteinExistence type="evidence at transcript level"/>
<feature type="DNA-binding region" description="H-T-H motif" evidence="6">
    <location>
        <begin position="370"/>
        <end position="390"/>
    </location>
</feature>
<dbReference type="PANTHER" id="PTHR21545:SF13">
    <property type="entry name" value="ECDYSONE-INDUCED PROTEIN 93F, ISOFORM C"/>
    <property type="match status" value="1"/>
</dbReference>
<feature type="domain" description="HTH psq-type" evidence="8">
    <location>
        <begin position="342"/>
        <end position="394"/>
    </location>
</feature>
<dbReference type="PANTHER" id="PTHR21545">
    <property type="entry name" value="TRANSCRIPTION FACTOR MLR1/2"/>
    <property type="match status" value="1"/>
</dbReference>
<dbReference type="GO" id="GO:0006357">
    <property type="term" value="P:regulation of transcription by RNA polymerase II"/>
    <property type="evidence" value="ECO:0007669"/>
    <property type="project" value="TreeGrafter"/>
</dbReference>
<feature type="region of interest" description="Disordered" evidence="7">
    <location>
        <begin position="316"/>
        <end position="350"/>
    </location>
</feature>
<keyword evidence="3 6" id="KW-0238">DNA-binding</keyword>
<dbReference type="SUPFAM" id="SSF46689">
    <property type="entry name" value="Homeodomain-like"/>
    <property type="match status" value="2"/>
</dbReference>
<evidence type="ECO:0000256" key="6">
    <source>
        <dbReference type="PROSITE-ProRule" id="PRU00320"/>
    </source>
</evidence>
<comment type="subcellular location">
    <subcellularLocation>
        <location evidence="1 6">Nucleus</location>
    </subcellularLocation>
</comment>
<evidence type="ECO:0000313" key="9">
    <source>
        <dbReference type="EMBL" id="JAA55821.1"/>
    </source>
</evidence>
<keyword evidence="5 6" id="KW-0539">Nucleus</keyword>
<dbReference type="AlphaFoldDB" id="L7LUR2"/>
<evidence type="ECO:0000256" key="7">
    <source>
        <dbReference type="SAM" id="MobiDB-lite"/>
    </source>
</evidence>
<feature type="domain" description="HTH psq-type" evidence="8">
    <location>
        <begin position="164"/>
        <end position="216"/>
    </location>
</feature>
<organism evidence="9">
    <name type="scientific">Rhipicephalus pulchellus</name>
    <name type="common">Yellow backed tick</name>
    <name type="synonym">Dermacentor pulchellus</name>
    <dbReference type="NCBI Taxonomy" id="72859"/>
    <lineage>
        <taxon>Eukaryota</taxon>
        <taxon>Metazoa</taxon>
        <taxon>Ecdysozoa</taxon>
        <taxon>Arthropoda</taxon>
        <taxon>Chelicerata</taxon>
        <taxon>Arachnida</taxon>
        <taxon>Acari</taxon>
        <taxon>Parasitiformes</taxon>
        <taxon>Ixodida</taxon>
        <taxon>Ixodoidea</taxon>
        <taxon>Ixodidae</taxon>
        <taxon>Rhipicephalinae</taxon>
        <taxon>Rhipicephalus</taxon>
        <taxon>Rhipicephalus</taxon>
    </lineage>
</organism>
<dbReference type="GO" id="GO:0003677">
    <property type="term" value="F:DNA binding"/>
    <property type="evidence" value="ECO:0007669"/>
    <property type="project" value="UniProtKB-UniRule"/>
</dbReference>
<feature type="DNA-binding region" description="H-T-H motif" evidence="6">
    <location>
        <begin position="192"/>
        <end position="212"/>
    </location>
</feature>
<dbReference type="InterPro" id="IPR007889">
    <property type="entry name" value="HTH_Psq"/>
</dbReference>
<dbReference type="FunFam" id="1.10.10.60:FF:000019">
    <property type="entry name" value="Ligand-dependent corepressor isoform 1"/>
    <property type="match status" value="1"/>
</dbReference>
<feature type="region of interest" description="Disordered" evidence="7">
    <location>
        <begin position="117"/>
        <end position="173"/>
    </location>
</feature>
<feature type="compositionally biased region" description="Low complexity" evidence="7">
    <location>
        <begin position="319"/>
        <end position="335"/>
    </location>
</feature>
<keyword evidence="2" id="KW-0805">Transcription regulation</keyword>
<dbReference type="InterPro" id="IPR009057">
    <property type="entry name" value="Homeodomain-like_sf"/>
</dbReference>
<sequence>MAECPLARCAQERRAFRKEFQRWSRDMLFVIGLERVAEEMMGSKRWNRMTQLENALEEQLQLADWVPDQVCYFCDAQRLPEPPGPPSDYSSFKSFQMDLDEQSTGSDQASGNCLAAPAVVGKGSSPREPDCAGSPEPPDEQPLDLSLHPRPTNHEEEDIRGRSARPEGGKRSYTEAELQAALRDIQSGKLGTRRAAVIYGIPRSTLRNKVYKLALERRSGTAATNSSAPDSLRQLLRSAPAKPLEHSPALGPLFAQFLSSIQQLALHPTSEEQTANKAPALPVVSDLIRLLAHERLADARRPAPADVILKVPSYRPAGPSTAASSSSSEATAAPPAEEKRTRPKRGRYRNYDRDHLIQAVHAVQRGEMSVHRAGTYFGVPHSTLEYKVKERHLLRPKKRRQPDGLLEALIKSTLDK</sequence>
<dbReference type="GO" id="GO:0005634">
    <property type="term" value="C:nucleus"/>
    <property type="evidence" value="ECO:0007669"/>
    <property type="project" value="UniProtKB-SubCell"/>
</dbReference>
<evidence type="ECO:0000259" key="8">
    <source>
        <dbReference type="PROSITE" id="PS50960"/>
    </source>
</evidence>
<keyword evidence="4" id="KW-0804">Transcription</keyword>
<reference evidence="9" key="1">
    <citation type="submission" date="2012-11" db="EMBL/GenBank/DDBJ databases">
        <authorList>
            <person name="Lucero-Rivera Y.E."/>
            <person name="Tovar-Ramirez D."/>
        </authorList>
    </citation>
    <scope>NUCLEOTIDE SEQUENCE</scope>
    <source>
        <tissue evidence="9">Salivary gland</tissue>
    </source>
</reference>